<reference evidence="2" key="1">
    <citation type="submission" date="2021-02" db="EMBL/GenBank/DDBJ databases">
        <authorList>
            <person name="Nowell W R."/>
        </authorList>
    </citation>
    <scope>NUCLEOTIDE SEQUENCE</scope>
</reference>
<sequence length="217" mass="24485">MTTTKATVWVHIENCEAEKVRLEDEVDIDDLKKKLLEKDAKKYRAIYRNVGLRSDTPIPLDTTYEEPISFRLQQASASSITSSISANNSMDTTMQSQRETHVSLQPIHQHHEESICSSLQVSQPGTYDSPYVQSRSLHQSSNGLINTRQPPVTDYYAQRLSNAHNTLSEPYAHESKYAQPNIHLNNDQIYSSLPASSTGQSPYYTPTAIRMPSIVSR</sequence>
<accession>A0A816EFF3</accession>
<protein>
    <submittedName>
        <fullName evidence="2">Uncharacterized protein</fullName>
    </submittedName>
</protein>
<comment type="caution">
    <text evidence="2">The sequence shown here is derived from an EMBL/GenBank/DDBJ whole genome shotgun (WGS) entry which is preliminary data.</text>
</comment>
<dbReference type="EMBL" id="CAJNOI010003454">
    <property type="protein sequence ID" value="CAF1518778.1"/>
    <property type="molecule type" value="Genomic_DNA"/>
</dbReference>
<evidence type="ECO:0000313" key="3">
    <source>
        <dbReference type="Proteomes" id="UP000663832"/>
    </source>
</evidence>
<evidence type="ECO:0000313" key="2">
    <source>
        <dbReference type="EMBL" id="CAF1649551.1"/>
    </source>
</evidence>
<dbReference type="Proteomes" id="UP000663832">
    <property type="component" value="Unassembled WGS sequence"/>
</dbReference>
<keyword evidence="3" id="KW-1185">Reference proteome</keyword>
<dbReference type="AlphaFoldDB" id="A0A816EFF3"/>
<evidence type="ECO:0000313" key="1">
    <source>
        <dbReference type="EMBL" id="CAF1518778.1"/>
    </source>
</evidence>
<dbReference type="Proteomes" id="UP000663877">
    <property type="component" value="Unassembled WGS sequence"/>
</dbReference>
<name>A0A816EFF3_9BILA</name>
<organism evidence="2 3">
    <name type="scientific">Adineta steineri</name>
    <dbReference type="NCBI Taxonomy" id="433720"/>
    <lineage>
        <taxon>Eukaryota</taxon>
        <taxon>Metazoa</taxon>
        <taxon>Spiralia</taxon>
        <taxon>Gnathifera</taxon>
        <taxon>Rotifera</taxon>
        <taxon>Eurotatoria</taxon>
        <taxon>Bdelloidea</taxon>
        <taxon>Adinetida</taxon>
        <taxon>Adinetidae</taxon>
        <taxon>Adineta</taxon>
    </lineage>
</organism>
<dbReference type="OrthoDB" id="10065867at2759"/>
<gene>
    <name evidence="1" type="ORF">BJG266_LOCUS44156</name>
    <name evidence="2" type="ORF">QVE165_LOCUS61101</name>
</gene>
<proteinExistence type="predicted"/>
<dbReference type="EMBL" id="CAJNOM010003808">
    <property type="protein sequence ID" value="CAF1649551.1"/>
    <property type="molecule type" value="Genomic_DNA"/>
</dbReference>